<dbReference type="InterPro" id="IPR007219">
    <property type="entry name" value="XnlR_reg_dom"/>
</dbReference>
<dbReference type="GO" id="GO:0006351">
    <property type="term" value="P:DNA-templated transcription"/>
    <property type="evidence" value="ECO:0007669"/>
    <property type="project" value="InterPro"/>
</dbReference>
<evidence type="ECO:0000313" key="5">
    <source>
        <dbReference type="Proteomes" id="UP000700596"/>
    </source>
</evidence>
<feature type="region of interest" description="Disordered" evidence="2">
    <location>
        <begin position="1"/>
        <end position="30"/>
    </location>
</feature>
<feature type="region of interest" description="Disordered" evidence="2">
    <location>
        <begin position="550"/>
        <end position="604"/>
    </location>
</feature>
<feature type="domain" description="Xylanolytic transcriptional activator regulatory" evidence="3">
    <location>
        <begin position="241"/>
        <end position="315"/>
    </location>
</feature>
<dbReference type="GO" id="GO:0003700">
    <property type="term" value="F:DNA-binding transcription factor activity"/>
    <property type="evidence" value="ECO:0007669"/>
    <property type="project" value="InterPro"/>
</dbReference>
<dbReference type="GO" id="GO:0003677">
    <property type="term" value="F:DNA binding"/>
    <property type="evidence" value="ECO:0007669"/>
    <property type="project" value="InterPro"/>
</dbReference>
<feature type="compositionally biased region" description="Polar residues" evidence="2">
    <location>
        <begin position="587"/>
        <end position="603"/>
    </location>
</feature>
<accession>A0A9P9DTY6</accession>
<name>A0A9P9DTY6_9PLEO</name>
<dbReference type="GO" id="GO:0008270">
    <property type="term" value="F:zinc ion binding"/>
    <property type="evidence" value="ECO:0007669"/>
    <property type="project" value="InterPro"/>
</dbReference>
<evidence type="ECO:0000256" key="1">
    <source>
        <dbReference type="ARBA" id="ARBA00023242"/>
    </source>
</evidence>
<evidence type="ECO:0000259" key="3">
    <source>
        <dbReference type="SMART" id="SM00906"/>
    </source>
</evidence>
<comment type="caution">
    <text evidence="4">The sequence shown here is derived from an EMBL/GenBank/DDBJ whole genome shotgun (WGS) entry which is preliminary data.</text>
</comment>
<evidence type="ECO:0000313" key="4">
    <source>
        <dbReference type="EMBL" id="KAH7125226.1"/>
    </source>
</evidence>
<dbReference type="PANTHER" id="PTHR46910:SF9">
    <property type="entry name" value="MISCELLANEOUS ZN(II)2CYS6 TRANSCRIPTION FACTOR (EUROFUNG)"/>
    <property type="match status" value="1"/>
</dbReference>
<keyword evidence="1" id="KW-0539">Nucleus</keyword>
<sequence length="699" mass="77664">MDNDNSGCKGVAPTPEAERSTKRRRTSTYRPTREVGLMRSIPGDKFSTFVGSASGVYFIRSVYGAIRRSNPITSANIQTPESDIVPGEDDHLPSAVPDTSGHLWKDGEIDANYSGTPSFHDLVEWSGSYFANWHPAYPFLHAPAILEYLEKLTRDGVLPISTSQDLDAIILRSIMSISLADRRQATTPEHIRYPTELIFLSYESAVDSLQSVLSRPTSILSLQAAISVQLFLVSMLRLNAASRLGGLVIRMALQLGLHRCPSRYPSFSTHQREFRQRIFWTLYSIDRFICQSMGLPLGMHDDDIDVCYPTGERHTSAEQQSDDRLRLLTLLARHSEIRGLIMELRNKSIRYIQKSTDQATVINGKLAQWWNDVEGFLDSDCDEFLSPYFITVLTVLKHESIIALNRPILASSREDPSYNSALQNCIGSARSIITTLHQAIKPDLNPHRSSAPMSLLWHSCTWAIWMSTFVLFHAANTKEVTQHVASRLAVRSLEVLDHLSRRGSVWPSACATAIRDLRNQMMKSAQNPTGNINPKSSMSTLDGMEHQAPISNITQPEPNGSESVADSSTSPHVIEHRFDRSAAATAPSLNSNMPRTAQSSVNSHSKDLGVRGIVNSKEPILSESPNGSGPSLHPHNTVTLDQSETNAEAAQWNDFMRTGATFDQSMTLGGGEGLDPFSGFDIPFWLGQDQYWGMVNDWH</sequence>
<dbReference type="OrthoDB" id="3266505at2759"/>
<dbReference type="EMBL" id="JAGMWT010000007">
    <property type="protein sequence ID" value="KAH7125226.1"/>
    <property type="molecule type" value="Genomic_DNA"/>
</dbReference>
<protein>
    <submittedName>
        <fullName evidence="4">Fungal-specific transcription factor domain-containing protein</fullName>
    </submittedName>
</protein>
<evidence type="ECO:0000256" key="2">
    <source>
        <dbReference type="SAM" id="MobiDB-lite"/>
    </source>
</evidence>
<proteinExistence type="predicted"/>
<dbReference type="InterPro" id="IPR050987">
    <property type="entry name" value="AtrR-like"/>
</dbReference>
<organism evidence="4 5">
    <name type="scientific">Dendryphion nanum</name>
    <dbReference type="NCBI Taxonomy" id="256645"/>
    <lineage>
        <taxon>Eukaryota</taxon>
        <taxon>Fungi</taxon>
        <taxon>Dikarya</taxon>
        <taxon>Ascomycota</taxon>
        <taxon>Pezizomycotina</taxon>
        <taxon>Dothideomycetes</taxon>
        <taxon>Pleosporomycetidae</taxon>
        <taxon>Pleosporales</taxon>
        <taxon>Torulaceae</taxon>
        <taxon>Dendryphion</taxon>
    </lineage>
</organism>
<gene>
    <name evidence="4" type="ORF">B0J11DRAFT_300056</name>
</gene>
<dbReference type="Pfam" id="PF04082">
    <property type="entry name" value="Fungal_trans"/>
    <property type="match status" value="1"/>
</dbReference>
<dbReference type="PANTHER" id="PTHR46910">
    <property type="entry name" value="TRANSCRIPTION FACTOR PDR1"/>
    <property type="match status" value="1"/>
</dbReference>
<dbReference type="SMART" id="SM00906">
    <property type="entry name" value="Fungal_trans"/>
    <property type="match status" value="1"/>
</dbReference>
<dbReference type="Proteomes" id="UP000700596">
    <property type="component" value="Unassembled WGS sequence"/>
</dbReference>
<dbReference type="AlphaFoldDB" id="A0A9P9DTY6"/>
<keyword evidence="5" id="KW-1185">Reference proteome</keyword>
<dbReference type="CDD" id="cd12148">
    <property type="entry name" value="fungal_TF_MHR"/>
    <property type="match status" value="1"/>
</dbReference>
<feature type="compositionally biased region" description="Polar residues" evidence="2">
    <location>
        <begin position="550"/>
        <end position="571"/>
    </location>
</feature>
<reference evidence="4" key="1">
    <citation type="journal article" date="2021" name="Nat. Commun.">
        <title>Genetic determinants of endophytism in the Arabidopsis root mycobiome.</title>
        <authorList>
            <person name="Mesny F."/>
            <person name="Miyauchi S."/>
            <person name="Thiergart T."/>
            <person name="Pickel B."/>
            <person name="Atanasova L."/>
            <person name="Karlsson M."/>
            <person name="Huettel B."/>
            <person name="Barry K.W."/>
            <person name="Haridas S."/>
            <person name="Chen C."/>
            <person name="Bauer D."/>
            <person name="Andreopoulos W."/>
            <person name="Pangilinan J."/>
            <person name="LaButti K."/>
            <person name="Riley R."/>
            <person name="Lipzen A."/>
            <person name="Clum A."/>
            <person name="Drula E."/>
            <person name="Henrissat B."/>
            <person name="Kohler A."/>
            <person name="Grigoriev I.V."/>
            <person name="Martin F.M."/>
            <person name="Hacquard S."/>
        </authorList>
    </citation>
    <scope>NUCLEOTIDE SEQUENCE</scope>
    <source>
        <strain evidence="4">MPI-CAGE-CH-0243</strain>
    </source>
</reference>